<gene>
    <name evidence="3" type="ORF">FUSPEROL_01171</name>
</gene>
<organism evidence="3 4">
    <name type="scientific">Fusobacterium periodonticum ATCC 33693</name>
    <dbReference type="NCBI Taxonomy" id="546275"/>
    <lineage>
        <taxon>Bacteria</taxon>
        <taxon>Fusobacteriati</taxon>
        <taxon>Fusobacteriota</taxon>
        <taxon>Fusobacteriia</taxon>
        <taxon>Fusobacteriales</taxon>
        <taxon>Fusobacteriaceae</taxon>
        <taxon>Fusobacterium</taxon>
    </lineage>
</organism>
<dbReference type="AlphaFoldDB" id="D4CUT0"/>
<keyword evidence="1" id="KW-0812">Transmembrane</keyword>
<dbReference type="STRING" id="546275.FUSPEROL_01171"/>
<evidence type="ECO:0000256" key="1">
    <source>
        <dbReference type="SAM" id="Phobius"/>
    </source>
</evidence>
<feature type="domain" description="DUF4234" evidence="2">
    <location>
        <begin position="4"/>
        <end position="69"/>
    </location>
</feature>
<feature type="transmembrane region" description="Helical" evidence="1">
    <location>
        <begin position="77"/>
        <end position="96"/>
    </location>
</feature>
<reference evidence="3 4" key="1">
    <citation type="submission" date="2010-02" db="EMBL/GenBank/DDBJ databases">
        <authorList>
            <person name="Weinstock G."/>
            <person name="Sodergren E."/>
            <person name="Clifton S."/>
            <person name="Fulton L."/>
            <person name="Fulton B."/>
            <person name="Courtney L."/>
            <person name="Fronick C."/>
            <person name="Harrison M."/>
            <person name="Strong C."/>
            <person name="Farmer C."/>
            <person name="Delahaunty K."/>
            <person name="Markovic C."/>
            <person name="Hall O."/>
            <person name="Minx P."/>
            <person name="Tomlinson C."/>
            <person name="Mitreva M."/>
            <person name="Nelson J."/>
            <person name="Hou S."/>
            <person name="Wollam A."/>
            <person name="Pepin K.H."/>
            <person name="Johnson M."/>
            <person name="Bhonagiri V."/>
            <person name="Zhang X."/>
            <person name="Suruliraj S."/>
            <person name="Warren W."/>
            <person name="Chinwalla A."/>
            <person name="Mardis E.R."/>
            <person name="Wilson R.K."/>
        </authorList>
    </citation>
    <scope>NUCLEOTIDE SEQUENCE [LARGE SCALE GENOMIC DNA]</scope>
    <source>
        <strain evidence="3 4">ATCC 33693</strain>
    </source>
</reference>
<dbReference type="RefSeq" id="WP_005972770.1">
    <property type="nucleotide sequence ID" value="NZ_GG665895.1"/>
</dbReference>
<dbReference type="OrthoDB" id="192868at2"/>
<accession>D4CUT0</accession>
<dbReference type="EMBL" id="ACJY01000060">
    <property type="protein sequence ID" value="EFE86895.1"/>
    <property type="molecule type" value="Genomic_DNA"/>
</dbReference>
<dbReference type="eggNOG" id="COG4640">
    <property type="taxonomic scope" value="Bacteria"/>
</dbReference>
<evidence type="ECO:0000313" key="4">
    <source>
        <dbReference type="Proteomes" id="UP000003748"/>
    </source>
</evidence>
<sequence length="110" mass="12279">MKQRSVFLGIILTILTCGIYSIVWLWMLNNEVRVANNRNTNSGMNFLLSIVTCGIFYLVWNYKLGQEIEDAGGKDEGLVYLILAFFGLGLVSIALAQSQVNRICEKNGIS</sequence>
<dbReference type="InterPro" id="IPR025328">
    <property type="entry name" value="DUF4234"/>
</dbReference>
<keyword evidence="1" id="KW-1133">Transmembrane helix</keyword>
<dbReference type="Pfam" id="PF14018">
    <property type="entry name" value="DUF4234"/>
    <property type="match status" value="1"/>
</dbReference>
<proteinExistence type="predicted"/>
<dbReference type="GeneID" id="78419422"/>
<keyword evidence="1" id="KW-0472">Membrane</keyword>
<protein>
    <recommendedName>
        <fullName evidence="2">DUF4234 domain-containing protein</fullName>
    </recommendedName>
</protein>
<comment type="caution">
    <text evidence="3">The sequence shown here is derived from an EMBL/GenBank/DDBJ whole genome shotgun (WGS) entry which is preliminary data.</text>
</comment>
<evidence type="ECO:0000259" key="2">
    <source>
        <dbReference type="Pfam" id="PF14018"/>
    </source>
</evidence>
<name>D4CUT0_9FUSO</name>
<feature type="transmembrane region" description="Helical" evidence="1">
    <location>
        <begin position="46"/>
        <end position="65"/>
    </location>
</feature>
<dbReference type="HOGENOM" id="CLU_094908_2_1_0"/>
<evidence type="ECO:0000313" key="3">
    <source>
        <dbReference type="EMBL" id="EFE86895.1"/>
    </source>
</evidence>
<dbReference type="Proteomes" id="UP000003748">
    <property type="component" value="Unassembled WGS sequence"/>
</dbReference>
<feature type="transmembrane region" description="Helical" evidence="1">
    <location>
        <begin position="7"/>
        <end position="26"/>
    </location>
</feature>